<keyword evidence="4 5" id="KW-0418">Kinase</keyword>
<evidence type="ECO:0000256" key="1">
    <source>
        <dbReference type="ARBA" id="ARBA00022679"/>
    </source>
</evidence>
<feature type="binding site" evidence="5">
    <location>
        <position position="194"/>
    </location>
    <ligand>
        <name>AMP</name>
        <dbReference type="ChEBI" id="CHEBI:456215"/>
    </ligand>
</feature>
<dbReference type="Gene3D" id="3.40.50.300">
    <property type="entry name" value="P-loop containing nucleotide triphosphate hydrolases"/>
    <property type="match status" value="1"/>
</dbReference>
<dbReference type="EMBL" id="CP036291">
    <property type="protein sequence ID" value="QDU86901.1"/>
    <property type="molecule type" value="Genomic_DNA"/>
</dbReference>
<evidence type="ECO:0000256" key="5">
    <source>
        <dbReference type="HAMAP-Rule" id="MF_00235"/>
    </source>
</evidence>
<evidence type="ECO:0000256" key="2">
    <source>
        <dbReference type="ARBA" id="ARBA00022727"/>
    </source>
</evidence>
<dbReference type="Pfam" id="PF05191">
    <property type="entry name" value="ADK_lid"/>
    <property type="match status" value="1"/>
</dbReference>
<feature type="binding site" evidence="5">
    <location>
        <position position="150"/>
    </location>
    <ligand>
        <name>ATP</name>
        <dbReference type="ChEBI" id="CHEBI:30616"/>
    </ligand>
</feature>
<sequence length="242" mass="27487">MLSFAPKMSYTLRSATTARRSCNILQHMRKYVVMGVQGCGKGTQAKVLASRFDLTHICVGDIFRWNIQRHTKLAARIKRIVDGGDLVPDEIVEEVVQRRLQEHDWNFGFVLDGFPRNRAQAEFFLESYDIDAVVLIEASDDVVVERVLARRLCTGCGLDYNLIYHRPETPGVCDVCRGSLEARPDDVEEVVRNRIANYHVQTAPVVKVFERKELVFRVDGHLPPADLHLKVCESLKLPKPTA</sequence>
<feature type="binding site" evidence="5">
    <location>
        <position position="183"/>
    </location>
    <ligand>
        <name>AMP</name>
        <dbReference type="ChEBI" id="CHEBI:456215"/>
    </ligand>
</feature>
<feature type="binding site" evidence="5">
    <location>
        <position position="153"/>
    </location>
    <ligand>
        <name>Zn(2+)</name>
        <dbReference type="ChEBI" id="CHEBI:29105"/>
        <note>structural</note>
    </ligand>
</feature>
<keyword evidence="5" id="KW-0479">Metal-binding</keyword>
<dbReference type="HAMAP" id="MF_00235">
    <property type="entry name" value="Adenylate_kinase_Adk"/>
    <property type="match status" value="1"/>
</dbReference>
<keyword evidence="5" id="KW-0862">Zinc</keyword>
<feature type="binding site" evidence="5">
    <location>
        <position position="120"/>
    </location>
    <ligand>
        <name>AMP</name>
        <dbReference type="ChEBI" id="CHEBI:456215"/>
    </ligand>
</feature>
<keyword evidence="10" id="KW-1185">Reference proteome</keyword>
<feature type="domain" description="Adenylate kinase active site lid" evidence="8">
    <location>
        <begin position="150"/>
        <end position="185"/>
    </location>
</feature>
<evidence type="ECO:0000259" key="8">
    <source>
        <dbReference type="Pfam" id="PF05191"/>
    </source>
</evidence>
<feature type="region of interest" description="LID" evidence="5">
    <location>
        <begin position="149"/>
        <end position="186"/>
    </location>
</feature>
<dbReference type="AlphaFoldDB" id="A0A518D5Z5"/>
<keyword evidence="1 5" id="KW-0808">Transferase</keyword>
<dbReference type="Proteomes" id="UP000317429">
    <property type="component" value="Chromosome"/>
</dbReference>
<feature type="binding site" evidence="5">
    <location>
        <position position="176"/>
    </location>
    <ligand>
        <name>Zn(2+)</name>
        <dbReference type="ChEBI" id="CHEBI:29105"/>
        <note>structural</note>
    </ligand>
</feature>
<comment type="subunit">
    <text evidence="5 7">Monomer.</text>
</comment>
<dbReference type="PANTHER" id="PTHR23359">
    <property type="entry name" value="NUCLEOTIDE KINASE"/>
    <property type="match status" value="1"/>
</dbReference>
<dbReference type="GO" id="GO:0044209">
    <property type="term" value="P:AMP salvage"/>
    <property type="evidence" value="ECO:0007669"/>
    <property type="project" value="UniProtKB-UniRule"/>
</dbReference>
<dbReference type="GO" id="GO:0005524">
    <property type="term" value="F:ATP binding"/>
    <property type="evidence" value="ECO:0007669"/>
    <property type="project" value="UniProtKB-UniRule"/>
</dbReference>
<dbReference type="InterPro" id="IPR006259">
    <property type="entry name" value="Adenyl_kin_sub"/>
</dbReference>
<comment type="catalytic activity">
    <reaction evidence="5 7">
        <text>AMP + ATP = 2 ADP</text>
        <dbReference type="Rhea" id="RHEA:12973"/>
        <dbReference type="ChEBI" id="CHEBI:30616"/>
        <dbReference type="ChEBI" id="CHEBI:456215"/>
        <dbReference type="ChEBI" id="CHEBI:456216"/>
        <dbReference type="EC" id="2.7.4.3"/>
    </reaction>
</comment>
<dbReference type="PROSITE" id="PS00113">
    <property type="entry name" value="ADENYLATE_KINASE"/>
    <property type="match status" value="1"/>
</dbReference>
<dbReference type="PRINTS" id="PR00094">
    <property type="entry name" value="ADENYLTKNASE"/>
</dbReference>
<comment type="caution">
    <text evidence="5">Lacks conserved residue(s) required for the propagation of feature annotation.</text>
</comment>
<comment type="function">
    <text evidence="5">Catalyzes the reversible transfer of the terminal phosphate group between ATP and AMP. Plays an important role in cellular energy homeostasis and in adenine nucleotide metabolism.</text>
</comment>
<dbReference type="NCBIfam" id="TIGR01351">
    <property type="entry name" value="adk"/>
    <property type="match status" value="1"/>
</dbReference>
<protein>
    <recommendedName>
        <fullName evidence="5 7">Adenylate kinase</fullName>
        <shortName evidence="5">AK</shortName>
        <ecNumber evidence="5 7">2.7.4.3</ecNumber>
    </recommendedName>
    <alternativeName>
        <fullName evidence="5">ATP-AMP transphosphorylase</fullName>
    </alternativeName>
    <alternativeName>
        <fullName evidence="5">ATP:AMP phosphotransferase</fullName>
    </alternativeName>
    <alternativeName>
        <fullName evidence="5">Adenylate monophosphate kinase</fullName>
    </alternativeName>
</protein>
<comment type="domain">
    <text evidence="5">Consists of three domains, a large central CORE domain and two small peripheral domains, NMPbind and LID, which undergo movements during catalysis. The LID domain closes over the site of phosphoryl transfer upon ATP binding. Assembling and dissambling the active center during each catalytic cycle provides an effective means to prevent ATP hydrolysis. Some bacteria have evolved a zinc-coordinating structure that stabilizes the LID domain.</text>
</comment>
<dbReference type="InterPro" id="IPR000850">
    <property type="entry name" value="Adenylat/UMP-CMP_kin"/>
</dbReference>
<evidence type="ECO:0000313" key="9">
    <source>
        <dbReference type="EMBL" id="QDU86901.1"/>
    </source>
</evidence>
<dbReference type="Pfam" id="PF00406">
    <property type="entry name" value="ADK"/>
    <property type="match status" value="1"/>
</dbReference>
<dbReference type="SUPFAM" id="SSF52540">
    <property type="entry name" value="P-loop containing nucleoside triphosphate hydrolases"/>
    <property type="match status" value="1"/>
</dbReference>
<dbReference type="InterPro" id="IPR007862">
    <property type="entry name" value="Adenylate_kinase_lid-dom"/>
</dbReference>
<feature type="region of interest" description="NMP" evidence="5">
    <location>
        <begin position="58"/>
        <end position="87"/>
    </location>
</feature>
<evidence type="ECO:0000313" key="10">
    <source>
        <dbReference type="Proteomes" id="UP000317429"/>
    </source>
</evidence>
<feature type="binding site" evidence="5">
    <location>
        <position position="222"/>
    </location>
    <ligand>
        <name>ATP</name>
        <dbReference type="ChEBI" id="CHEBI:30616"/>
    </ligand>
</feature>
<comment type="similarity">
    <text evidence="5 6">Belongs to the adenylate kinase family.</text>
</comment>
<keyword evidence="3 5" id="KW-0547">Nucleotide-binding</keyword>
<dbReference type="InterPro" id="IPR027417">
    <property type="entry name" value="P-loop_NTPase"/>
</dbReference>
<keyword evidence="2 5" id="KW-0545">Nucleotide biosynthesis</keyword>
<keyword evidence="5" id="KW-0963">Cytoplasm</keyword>
<accession>A0A518D5Z5</accession>
<dbReference type="GO" id="GO:0005737">
    <property type="term" value="C:cytoplasm"/>
    <property type="evidence" value="ECO:0007669"/>
    <property type="project" value="UniProtKB-SubCell"/>
</dbReference>
<dbReference type="SUPFAM" id="SSF57774">
    <property type="entry name" value="Microbial and mitochondrial ADK, insert 'zinc finger' domain"/>
    <property type="match status" value="1"/>
</dbReference>
<comment type="pathway">
    <text evidence="5">Purine metabolism; AMP biosynthesis via salvage pathway; AMP from ADP: step 1/1.</text>
</comment>
<evidence type="ECO:0000256" key="4">
    <source>
        <dbReference type="ARBA" id="ARBA00022777"/>
    </source>
</evidence>
<proteinExistence type="inferred from homology"/>
<feature type="binding site" evidence="5">
    <location>
        <position position="156"/>
    </location>
    <ligand>
        <name>Zn(2+)</name>
        <dbReference type="ChEBI" id="CHEBI:29105"/>
        <note>structural</note>
    </ligand>
</feature>
<feature type="binding site" evidence="5">
    <location>
        <begin position="85"/>
        <end position="87"/>
    </location>
    <ligand>
        <name>AMP</name>
        <dbReference type="ChEBI" id="CHEBI:456215"/>
    </ligand>
</feature>
<dbReference type="UniPathway" id="UPA00588">
    <property type="reaction ID" value="UER00649"/>
</dbReference>
<comment type="subcellular location">
    <subcellularLocation>
        <location evidence="5 7">Cytoplasm</location>
    </subcellularLocation>
</comment>
<gene>
    <name evidence="9" type="primary">adk_1</name>
    <name evidence="5" type="synonym">adk</name>
    <name evidence="9" type="ORF">Pla175_02550</name>
</gene>
<feature type="binding site" evidence="5">
    <location>
        <position position="64"/>
    </location>
    <ligand>
        <name>AMP</name>
        <dbReference type="ChEBI" id="CHEBI:456215"/>
    </ligand>
</feature>
<evidence type="ECO:0000256" key="3">
    <source>
        <dbReference type="ARBA" id="ARBA00022741"/>
    </source>
</evidence>
<dbReference type="GO" id="GO:0008270">
    <property type="term" value="F:zinc ion binding"/>
    <property type="evidence" value="ECO:0007669"/>
    <property type="project" value="UniProtKB-UniRule"/>
</dbReference>
<reference evidence="9 10" key="1">
    <citation type="submission" date="2019-02" db="EMBL/GenBank/DDBJ databases">
        <title>Deep-cultivation of Planctomycetes and their phenomic and genomic characterization uncovers novel biology.</title>
        <authorList>
            <person name="Wiegand S."/>
            <person name="Jogler M."/>
            <person name="Boedeker C."/>
            <person name="Pinto D."/>
            <person name="Vollmers J."/>
            <person name="Rivas-Marin E."/>
            <person name="Kohn T."/>
            <person name="Peeters S.H."/>
            <person name="Heuer A."/>
            <person name="Rast P."/>
            <person name="Oberbeckmann S."/>
            <person name="Bunk B."/>
            <person name="Jeske O."/>
            <person name="Meyerdierks A."/>
            <person name="Storesund J.E."/>
            <person name="Kallscheuer N."/>
            <person name="Luecker S."/>
            <person name="Lage O.M."/>
            <person name="Pohl T."/>
            <person name="Merkel B.J."/>
            <person name="Hornburger P."/>
            <person name="Mueller R.-W."/>
            <person name="Bruemmer F."/>
            <person name="Labrenz M."/>
            <person name="Spormann A.M."/>
            <person name="Op den Camp H."/>
            <person name="Overmann J."/>
            <person name="Amann R."/>
            <person name="Jetten M.S.M."/>
            <person name="Mascher T."/>
            <person name="Medema M.H."/>
            <person name="Devos D.P."/>
            <person name="Kaster A.-K."/>
            <person name="Ovreas L."/>
            <person name="Rohde M."/>
            <person name="Galperin M.Y."/>
            <person name="Jogler C."/>
        </authorList>
    </citation>
    <scope>NUCLEOTIDE SEQUENCE [LARGE SCALE GENOMIC DNA]</scope>
    <source>
        <strain evidence="9 10">Pla175</strain>
    </source>
</reference>
<dbReference type="EC" id="2.7.4.3" evidence="5 7"/>
<organism evidence="9 10">
    <name type="scientific">Pirellulimonas nuda</name>
    <dbReference type="NCBI Taxonomy" id="2528009"/>
    <lineage>
        <taxon>Bacteria</taxon>
        <taxon>Pseudomonadati</taxon>
        <taxon>Planctomycetota</taxon>
        <taxon>Planctomycetia</taxon>
        <taxon>Pirellulales</taxon>
        <taxon>Lacipirellulaceae</taxon>
        <taxon>Pirellulimonas</taxon>
    </lineage>
</organism>
<dbReference type="KEGG" id="pnd:Pla175_02550"/>
<dbReference type="InterPro" id="IPR036193">
    <property type="entry name" value="ADK_active_lid_dom_sf"/>
</dbReference>
<evidence type="ECO:0000256" key="7">
    <source>
        <dbReference type="RuleBase" id="RU003331"/>
    </source>
</evidence>
<evidence type="ECO:0000256" key="6">
    <source>
        <dbReference type="RuleBase" id="RU003330"/>
    </source>
</evidence>
<dbReference type="CDD" id="cd01428">
    <property type="entry name" value="ADK"/>
    <property type="match status" value="1"/>
</dbReference>
<name>A0A518D5Z5_9BACT</name>
<feature type="binding site" evidence="5">
    <location>
        <begin position="38"/>
        <end position="43"/>
    </location>
    <ligand>
        <name>ATP</name>
        <dbReference type="ChEBI" id="CHEBI:30616"/>
    </ligand>
</feature>
<feature type="binding site" evidence="5">
    <location>
        <position position="173"/>
    </location>
    <ligand>
        <name>Zn(2+)</name>
        <dbReference type="ChEBI" id="CHEBI:29105"/>
        <note>structural</note>
    </ligand>
</feature>
<dbReference type="InterPro" id="IPR033690">
    <property type="entry name" value="Adenylat_kinase_CS"/>
</dbReference>
<feature type="binding site" evidence="5">
    <location>
        <begin position="113"/>
        <end position="116"/>
    </location>
    <ligand>
        <name>AMP</name>
        <dbReference type="ChEBI" id="CHEBI:456215"/>
    </ligand>
</feature>
<keyword evidence="5 7" id="KW-0067">ATP-binding</keyword>
<dbReference type="GO" id="GO:0004017">
    <property type="term" value="F:AMP kinase activity"/>
    <property type="evidence" value="ECO:0007669"/>
    <property type="project" value="UniProtKB-UniRule"/>
</dbReference>